<dbReference type="HOGENOM" id="CLU_527938_0_0_1"/>
<comment type="caution">
    <text evidence="8">The sequence shown here is derived from an EMBL/GenBank/DDBJ whole genome shotgun (WGS) entry which is preliminary data.</text>
</comment>
<dbReference type="PANTHER" id="PTHR12728">
    <property type="entry name" value="BRIX DOMAIN CONTAINING PROTEIN"/>
    <property type="match status" value="1"/>
</dbReference>
<dbReference type="Pfam" id="PF04427">
    <property type="entry name" value="Brix"/>
    <property type="match status" value="1"/>
</dbReference>
<dbReference type="GO" id="GO:0000027">
    <property type="term" value="P:ribosomal large subunit assembly"/>
    <property type="evidence" value="ECO:0007669"/>
    <property type="project" value="InterPro"/>
</dbReference>
<evidence type="ECO:0000256" key="2">
    <source>
        <dbReference type="ARBA" id="ARBA00010782"/>
    </source>
</evidence>
<evidence type="ECO:0000256" key="5">
    <source>
        <dbReference type="SAM" id="MobiDB-lite"/>
    </source>
</evidence>
<feature type="transmembrane region" description="Helical" evidence="6">
    <location>
        <begin position="397"/>
        <end position="421"/>
    </location>
</feature>
<feature type="transmembrane region" description="Helical" evidence="6">
    <location>
        <begin position="463"/>
        <end position="483"/>
    </location>
</feature>
<protein>
    <recommendedName>
        <fullName evidence="4">Ribosome production factor 2 homolog</fullName>
    </recommendedName>
    <alternativeName>
        <fullName evidence="4">Ribosome biogenesis protein RPF2 homolog</fullName>
    </alternativeName>
</protein>
<dbReference type="Proteomes" id="UP000029725">
    <property type="component" value="Unassembled WGS sequence"/>
</dbReference>
<dbReference type="GO" id="GO:0005730">
    <property type="term" value="C:nucleolus"/>
    <property type="evidence" value="ECO:0007669"/>
    <property type="project" value="UniProtKB-SubCell"/>
</dbReference>
<feature type="domain" description="Brix" evidence="7">
    <location>
        <begin position="22"/>
        <end position="243"/>
    </location>
</feature>
<comment type="subcellular location">
    <subcellularLocation>
        <location evidence="1 4">Nucleus</location>
        <location evidence="1 4">Nucleolus</location>
    </subcellularLocation>
</comment>
<reference evidence="8 9" key="1">
    <citation type="submission" date="2014-04" db="EMBL/GenBank/DDBJ databases">
        <title>A new species of microsporidia sheds light on the evolution of extreme parasitism.</title>
        <authorList>
            <person name="Haag K.L."/>
            <person name="James T.Y."/>
            <person name="Larsson R."/>
            <person name="Schaer T.M."/>
            <person name="Refardt D."/>
            <person name="Pombert J.-F."/>
            <person name="Ebert D."/>
        </authorList>
    </citation>
    <scope>NUCLEOTIDE SEQUENCE [LARGE SCALE GENOMIC DNA]</scope>
    <source>
        <strain evidence="8 9">UGP3</strain>
        <tissue evidence="8">Spores</tissue>
    </source>
</reference>
<dbReference type="PANTHER" id="PTHR12728:SF0">
    <property type="entry name" value="RIBOSOME PRODUCTION FACTOR 2 HOMOLOG"/>
    <property type="match status" value="1"/>
</dbReference>
<organism evidence="8 9">
    <name type="scientific">Mitosporidium daphniae</name>
    <dbReference type="NCBI Taxonomy" id="1485682"/>
    <lineage>
        <taxon>Eukaryota</taxon>
        <taxon>Fungi</taxon>
        <taxon>Fungi incertae sedis</taxon>
        <taxon>Microsporidia</taxon>
        <taxon>Mitosporidium</taxon>
    </lineage>
</organism>
<dbReference type="EMBL" id="JMKJ01000111">
    <property type="protein sequence ID" value="KGG52164.1"/>
    <property type="molecule type" value="Genomic_DNA"/>
</dbReference>
<feature type="region of interest" description="Disordered" evidence="5">
    <location>
        <begin position="275"/>
        <end position="306"/>
    </location>
</feature>
<evidence type="ECO:0000313" key="8">
    <source>
        <dbReference type="EMBL" id="KGG52164.1"/>
    </source>
</evidence>
<dbReference type="InterPro" id="IPR007109">
    <property type="entry name" value="Brix"/>
</dbReference>
<name>A0A098VTK3_9MICR</name>
<evidence type="ECO:0000259" key="7">
    <source>
        <dbReference type="PROSITE" id="PS50833"/>
    </source>
</evidence>
<feature type="transmembrane region" description="Helical" evidence="6">
    <location>
        <begin position="357"/>
        <end position="376"/>
    </location>
</feature>
<dbReference type="PROSITE" id="PS50833">
    <property type="entry name" value="BRIX"/>
    <property type="match status" value="1"/>
</dbReference>
<dbReference type="GO" id="GO:0019843">
    <property type="term" value="F:rRNA binding"/>
    <property type="evidence" value="ECO:0007669"/>
    <property type="project" value="UniProtKB-UniRule"/>
</dbReference>
<keyword evidence="6" id="KW-0812">Transmembrane</keyword>
<comment type="similarity">
    <text evidence="2 4">Belongs to the RPF2 family.</text>
</comment>
<dbReference type="SMART" id="SM00879">
    <property type="entry name" value="Brix"/>
    <property type="match status" value="1"/>
</dbReference>
<evidence type="ECO:0000256" key="3">
    <source>
        <dbReference type="ARBA" id="ARBA00023242"/>
    </source>
</evidence>
<evidence type="ECO:0000256" key="6">
    <source>
        <dbReference type="SAM" id="Phobius"/>
    </source>
</evidence>
<dbReference type="RefSeq" id="XP_013238591.1">
    <property type="nucleotide sequence ID" value="XM_013383137.1"/>
</dbReference>
<accession>A0A098VTK3</accession>
<sequence length="516" mass="56662">MAPQSSTAGDHHVEHEELSGVKSALFIKNSTCTNVLSTLLGHLSLLKKPFSAVLKANKTLFPFEDQSQLESLLQSKRTPLFGLASHSKKRPLSLILGRLFSNSVLDMIELVICPTSISPIVGSWNAGSRPLLIFQGIRWESGDAALSKLKNLLVDFWSGAEGEKSVISLQGIQHAIVLTADDTHPTISWNVLVQGPGNAIKDSEFSFKFTIGRTHFAPEEVQKKAIEKRISTKLPKKEKNVHVDPTLGDKFGTVHVPRQDFSSLQVYPQSQKARRNLEKDASYPHSTPDTQGGHSETKTDSPVGTCGQPIDVPIGTSNGGSYERFVGVCSMLLLGTIDPSFAIAIIPSLVPFPHKDIYFRIFCFVLFAIISLRTPLPTLPAPGSSFWYLEMQVLPSFLQFFTFSLILCTVIPVGLMMLLPISPALHFATVSLLIHSGYSSLGDVFWSAIIVPLLLLERIPHSLILLTIMTMVAIPPLANGWLLDEVLSANPYFASTLILSSIRFVLAPYLIRRELS</sequence>
<dbReference type="AlphaFoldDB" id="A0A098VTK3"/>
<feature type="compositionally biased region" description="Polar residues" evidence="5">
    <location>
        <begin position="284"/>
        <end position="294"/>
    </location>
</feature>
<keyword evidence="6" id="KW-1133">Transmembrane helix</keyword>
<dbReference type="GeneID" id="25258901"/>
<keyword evidence="9" id="KW-1185">Reference proteome</keyword>
<gene>
    <name evidence="8" type="ORF">DI09_1p140</name>
</gene>
<evidence type="ECO:0000256" key="4">
    <source>
        <dbReference type="RuleBase" id="RU367086"/>
    </source>
</evidence>
<dbReference type="OrthoDB" id="407658at2759"/>
<feature type="transmembrane region" description="Helical" evidence="6">
    <location>
        <begin position="325"/>
        <end position="345"/>
    </location>
</feature>
<keyword evidence="3 4" id="KW-0539">Nucleus</keyword>
<keyword evidence="6" id="KW-0472">Membrane</keyword>
<feature type="transmembrane region" description="Helical" evidence="6">
    <location>
        <begin position="433"/>
        <end position="456"/>
    </location>
</feature>
<dbReference type="GO" id="GO:0000463">
    <property type="term" value="P:maturation of LSU-rRNA from tricistronic rRNA transcript (SSU-rRNA, 5.8S rRNA, LSU-rRNA)"/>
    <property type="evidence" value="ECO:0007669"/>
    <property type="project" value="TreeGrafter"/>
</dbReference>
<evidence type="ECO:0000256" key="1">
    <source>
        <dbReference type="ARBA" id="ARBA00004604"/>
    </source>
</evidence>
<feature type="transmembrane region" description="Helical" evidence="6">
    <location>
        <begin position="489"/>
        <end position="511"/>
    </location>
</feature>
<dbReference type="InterPro" id="IPR039770">
    <property type="entry name" value="Rpf2"/>
</dbReference>
<dbReference type="VEuPathDB" id="MicrosporidiaDB:DI09_1p140"/>
<evidence type="ECO:0000313" key="9">
    <source>
        <dbReference type="Proteomes" id="UP000029725"/>
    </source>
</evidence>
<proteinExistence type="inferred from homology"/>